<sequence length="167" mass="20302">MYYSNFIKYIINNEQKIRDLYFISKEFKSDLEFKKLFDNIGKSKILNFIDVTNSFENKDIIDIQFSIKHIINIKNDAKHDVFHLSSKVNIKNENKNNFINYIYFLKNQILNNNIQEITIPESNKFIYYSDGKLYIKWDRDYLEKIRINSYNEKYILEQLDNLIKLIL</sequence>
<protein>
    <submittedName>
        <fullName evidence="1">Uncharacterized protein</fullName>
    </submittedName>
</protein>
<organism evidence="1">
    <name type="scientific">viral metagenome</name>
    <dbReference type="NCBI Taxonomy" id="1070528"/>
    <lineage>
        <taxon>unclassified sequences</taxon>
        <taxon>metagenomes</taxon>
        <taxon>organismal metagenomes</taxon>
    </lineage>
</organism>
<name>A0A6C0AF63_9ZZZZ</name>
<accession>A0A6C0AF63</accession>
<dbReference type="AlphaFoldDB" id="A0A6C0AF63"/>
<dbReference type="EMBL" id="MN740597">
    <property type="protein sequence ID" value="QHS78424.1"/>
    <property type="molecule type" value="Genomic_DNA"/>
</dbReference>
<reference evidence="1" key="1">
    <citation type="journal article" date="2020" name="Nature">
        <title>Giant virus diversity and host interactions through global metagenomics.</title>
        <authorList>
            <person name="Schulz F."/>
            <person name="Roux S."/>
            <person name="Paez-Espino D."/>
            <person name="Jungbluth S."/>
            <person name="Walsh D.A."/>
            <person name="Denef V.J."/>
            <person name="McMahon K.D."/>
            <person name="Konstantinidis K.T."/>
            <person name="Eloe-Fadrosh E.A."/>
            <person name="Kyrpides N.C."/>
            <person name="Woyke T."/>
        </authorList>
    </citation>
    <scope>NUCLEOTIDE SEQUENCE</scope>
    <source>
        <strain evidence="1">GVMAG-S-1021933-23</strain>
    </source>
</reference>
<evidence type="ECO:0000313" key="1">
    <source>
        <dbReference type="EMBL" id="QHS78424.1"/>
    </source>
</evidence>
<proteinExistence type="predicted"/>